<dbReference type="Proteomes" id="UP000232875">
    <property type="component" value="Unassembled WGS sequence"/>
</dbReference>
<organism evidence="8 9">
    <name type="scientific">Malassezia vespertilionis</name>
    <dbReference type="NCBI Taxonomy" id="2020962"/>
    <lineage>
        <taxon>Eukaryota</taxon>
        <taxon>Fungi</taxon>
        <taxon>Dikarya</taxon>
        <taxon>Basidiomycota</taxon>
        <taxon>Ustilaginomycotina</taxon>
        <taxon>Malasseziomycetes</taxon>
        <taxon>Malasseziales</taxon>
        <taxon>Malasseziaceae</taxon>
        <taxon>Malassezia</taxon>
    </lineage>
</organism>
<dbReference type="InterPro" id="IPR021771">
    <property type="entry name" value="Triacylglycerol_lipase_N"/>
</dbReference>
<feature type="compositionally biased region" description="Basic and acidic residues" evidence="5">
    <location>
        <begin position="1478"/>
        <end position="1492"/>
    </location>
</feature>
<dbReference type="PROSITE" id="PS51635">
    <property type="entry name" value="PNPLA"/>
    <property type="match status" value="1"/>
</dbReference>
<sequence>MDPAQLEGRRLLVEEFVNLDHVEAYAQALREEDKTLGPGMRRISAASDFAPIHEQVKTKSEVDDVQLRSVDRGIPEGFMFFIVRWPLLFIVWWFIAVDFTLYVAIRQIVNAIEKLAAWRGESRRLRNKMRAASTYAEWKRAALELDAFRGYSAWKEQDASAYYDWRIIQRIITALRMTRMQDDSHALIGVLNLCLKNNFAGIENFALYSQSFYGTKRLIEQYHHEVDRALHYLETCPTVDIKVKRTFYGVSTINYGKTALCLSGGASFAYYHFGVVKALLDADLLPSIVSGTSAGGLVAALVCTRTNKELRELLIPELAYRITGCDEPIHILLLRIFRTGARFDAVRWAQKAQFFTRGSLTFREAYQRTGKTLNISVVPFDQHSPAQLLNYITAPDCLIWSALIASAAVPGIQLKLNLTTNFKILRDLQLMPKLLGQDWSSVFLQSFHGAVTIWPKSRFRDWPRILTDPDTNEMRRLLFSAQNVTFPKLYMIGNRMRIERAITRGREACRAVREASTEDDPPNIFTQPASPTLDVAGMELSDPEPGMDDSSTPMDMNINYKHPGLATPQHMSWQDPVRLKRRTSSVLETYSPQWYRFVQNRESDLMDWKTPLFTASPEHASLSSHRTSRFPSPGADTPPERQSSPNPFRAPPEPTRPSAREWGSVNTGTRSASLYKLRDGYADDHTCRESQQGEAPPDAPERQSAQSSARSDESTSQAPANHMESSVTRLLVGTKMLLEALTEWSHGRQTETNVSEIYVRLGNDFNVAITAFTSYGIDMSDLYSIPSDLRSCLETCLSEPASPAALEQYLPRIREIIIRLLQGLKVKQANYKQLALRQRSEQERKDAKTKERSQPTAAQAISDAAQLPLGPRSMGAVPLPTPPQQAPPATVPSALAQEETETDNVTMRALRSREALERRASKRFSAYTMTKMHVPGFWGGPGTSPRSSYGDRAMHHRNASAGVHPISDAPSEADDSHTTLVRIPSDASSTQGLGISTPTSRDRGHCSAPLPDPAVERDAPFKALAAVPEASPNMSSSFAPSPAMDVFVQLGRHTRKVQLPVDPSAPKRGLSVAALRMLFVDQFAYSPGMEDFPEIYTKDPATGIQYQLDDLDDVQARALLTLNIEPLDQVKQHVDLSLANVTRELRELKQMLRETEGGRAAADSAKAIPISDSDFLAAGDRMSNYVATPQLNAEPVHDGDGDGNANPAGVHLANELKKQYDELQKLRNDFAILRQVHGNAETDMRDVFARIRAQVKEFEEANNAGPSVGRSMIETGKCKLHPQSQEALTTVEDLQDLIEDLKLDVSQRGVKPKPSELKRIAEDIGTATQRLDELEQYVQNIKPHWKKAWETELQNIVDEQEFLNYQEGLLADLKQDHIALQDVFANIQQVVRLRDVNNRPHSPTAVARFVPPPPHKEHQGIGTVMIEVRGQAIDHERRLRAVQAAEKSREKVKVEHADEFSSELAGFVDGKQLRMTGGHRETDRVRQKRDQNTLRSMLTGGQELSSDVP</sequence>
<evidence type="ECO:0000313" key="9">
    <source>
        <dbReference type="Proteomes" id="UP000232875"/>
    </source>
</evidence>
<feature type="region of interest" description="Disordered" evidence="5">
    <location>
        <begin position="684"/>
        <end position="726"/>
    </location>
</feature>
<dbReference type="GO" id="GO:0004806">
    <property type="term" value="F:triacylglycerol lipase activity"/>
    <property type="evidence" value="ECO:0007669"/>
    <property type="project" value="InterPro"/>
</dbReference>
<name>A0A2N1JCI8_9BASI</name>
<feature type="domain" description="PNPLA" evidence="7">
    <location>
        <begin position="260"/>
        <end position="460"/>
    </location>
</feature>
<dbReference type="InterPro" id="IPR016035">
    <property type="entry name" value="Acyl_Trfase/lysoPLipase"/>
</dbReference>
<dbReference type="InterPro" id="IPR022782">
    <property type="entry name" value="AIP3-like_C"/>
</dbReference>
<dbReference type="SMART" id="SM00806">
    <property type="entry name" value="AIP3"/>
    <property type="match status" value="1"/>
</dbReference>
<feature type="compositionally biased region" description="Pro residues" evidence="5">
    <location>
        <begin position="879"/>
        <end position="890"/>
    </location>
</feature>
<feature type="compositionally biased region" description="Polar residues" evidence="5">
    <location>
        <begin position="703"/>
        <end position="726"/>
    </location>
</feature>
<dbReference type="OrthoDB" id="15478at2759"/>
<keyword evidence="6" id="KW-0472">Membrane</keyword>
<dbReference type="PANTHER" id="PTHR22741">
    <property type="entry name" value="P140CAP/SNIP-RELATED"/>
    <property type="match status" value="1"/>
</dbReference>
<feature type="transmembrane region" description="Helical" evidence="6">
    <location>
        <begin position="78"/>
        <end position="105"/>
    </location>
</feature>
<keyword evidence="6" id="KW-1133">Transmembrane helix</keyword>
<gene>
    <name evidence="8" type="primary">BUD6</name>
    <name evidence="8" type="ORF">MVES_001428</name>
</gene>
<keyword evidence="9" id="KW-1185">Reference proteome</keyword>
<dbReference type="GO" id="GO:0005519">
    <property type="term" value="F:cytoskeletal regulatory protein binding"/>
    <property type="evidence" value="ECO:0007669"/>
    <property type="project" value="InterPro"/>
</dbReference>
<dbReference type="Pfam" id="PF03915">
    <property type="entry name" value="AIP3"/>
    <property type="match status" value="1"/>
</dbReference>
<dbReference type="GO" id="GO:0006641">
    <property type="term" value="P:triglyceride metabolic process"/>
    <property type="evidence" value="ECO:0007669"/>
    <property type="project" value="UniProtKB-ARBA"/>
</dbReference>
<reference evidence="8 9" key="1">
    <citation type="submission" date="2017-10" db="EMBL/GenBank/DDBJ databases">
        <title>A novel species of cold-tolerant Malassezia isolated from bats.</title>
        <authorList>
            <person name="Lorch J.M."/>
            <person name="Palmer J.M."/>
            <person name="Vanderwolf K.J."/>
            <person name="Schmidt K.Z."/>
            <person name="Verant M.L."/>
            <person name="Weller T.J."/>
            <person name="Blehert D.S."/>
        </authorList>
    </citation>
    <scope>NUCLEOTIDE SEQUENCE [LARGE SCALE GENOMIC DNA]</scope>
    <source>
        <strain evidence="8 9">NWHC:44797-103</strain>
    </source>
</reference>
<dbReference type="STRING" id="2020962.A0A2N1JCI8"/>
<feature type="short sequence motif" description="GXSXG" evidence="3">
    <location>
        <begin position="291"/>
        <end position="295"/>
    </location>
</feature>
<evidence type="ECO:0000313" key="8">
    <source>
        <dbReference type="EMBL" id="PKI84265.1"/>
    </source>
</evidence>
<accession>A0A2N1JCI8</accession>
<keyword evidence="2" id="KW-0443">Lipid metabolism</keyword>
<evidence type="ECO:0000256" key="1">
    <source>
        <dbReference type="ARBA" id="ARBA00023054"/>
    </source>
</evidence>
<dbReference type="GO" id="GO:0051286">
    <property type="term" value="C:cell tip"/>
    <property type="evidence" value="ECO:0007669"/>
    <property type="project" value="TreeGrafter"/>
</dbReference>
<dbReference type="InterPro" id="IPR002641">
    <property type="entry name" value="PNPLA_dom"/>
</dbReference>
<dbReference type="EMBL" id="KZ454989">
    <property type="protein sequence ID" value="PKI84265.1"/>
    <property type="molecule type" value="Genomic_DNA"/>
</dbReference>
<evidence type="ECO:0000256" key="2">
    <source>
        <dbReference type="ARBA" id="ARBA00023098"/>
    </source>
</evidence>
<evidence type="ECO:0000256" key="3">
    <source>
        <dbReference type="PROSITE-ProRule" id="PRU01161"/>
    </source>
</evidence>
<dbReference type="Pfam" id="PF01734">
    <property type="entry name" value="Patatin"/>
    <property type="match status" value="1"/>
</dbReference>
<dbReference type="GO" id="GO:0005737">
    <property type="term" value="C:cytoplasm"/>
    <property type="evidence" value="ECO:0007669"/>
    <property type="project" value="TreeGrafter"/>
</dbReference>
<evidence type="ECO:0000259" key="7">
    <source>
        <dbReference type="PROSITE" id="PS51635"/>
    </source>
</evidence>
<dbReference type="Pfam" id="PF11815">
    <property type="entry name" value="DUF3336"/>
    <property type="match status" value="1"/>
</dbReference>
<evidence type="ECO:0000256" key="5">
    <source>
        <dbReference type="SAM" id="MobiDB-lite"/>
    </source>
</evidence>
<feature type="coiled-coil region" evidence="4">
    <location>
        <begin position="1284"/>
        <end position="1337"/>
    </location>
</feature>
<dbReference type="GO" id="GO:0030010">
    <property type="term" value="P:establishment of cell polarity"/>
    <property type="evidence" value="ECO:0007669"/>
    <property type="project" value="TreeGrafter"/>
</dbReference>
<dbReference type="InterPro" id="IPR051825">
    <property type="entry name" value="SRCIN1"/>
</dbReference>
<dbReference type="PANTHER" id="PTHR22741:SF10">
    <property type="entry name" value="COILED-COIL DOMAIN-CONTAINING PROTEIN CG32809"/>
    <property type="match status" value="1"/>
</dbReference>
<dbReference type="InterPro" id="IPR005613">
    <property type="entry name" value="AIP3_C"/>
</dbReference>
<evidence type="ECO:0000256" key="6">
    <source>
        <dbReference type="SAM" id="Phobius"/>
    </source>
</evidence>
<dbReference type="InterPro" id="IPR056279">
    <property type="entry name" value="Aip3p_Bud6_N"/>
</dbReference>
<feature type="compositionally biased region" description="Polar residues" evidence="5">
    <location>
        <begin position="986"/>
        <end position="999"/>
    </location>
</feature>
<dbReference type="Gene3D" id="3.40.1090.10">
    <property type="entry name" value="Cytosolic phospholipase A2 catalytic domain"/>
    <property type="match status" value="1"/>
</dbReference>
<protein>
    <submittedName>
        <fullName evidence="8">Bud6p</fullName>
    </submittedName>
</protein>
<feature type="compositionally biased region" description="Basic and acidic residues" evidence="5">
    <location>
        <begin position="838"/>
        <end position="853"/>
    </location>
</feature>
<evidence type="ECO:0000256" key="4">
    <source>
        <dbReference type="SAM" id="Coils"/>
    </source>
</evidence>
<feature type="region of interest" description="Disordered" evidence="5">
    <location>
        <begin position="984"/>
        <end position="1015"/>
    </location>
</feature>
<feature type="region of interest" description="Disordered" evidence="5">
    <location>
        <begin position="837"/>
        <end position="907"/>
    </location>
</feature>
<keyword evidence="1 4" id="KW-0175">Coiled coil</keyword>
<keyword evidence="6" id="KW-0812">Transmembrane</keyword>
<proteinExistence type="predicted"/>
<comment type="caution">
    <text evidence="3">Lacks conserved residue(s) required for the propagation of feature annotation.</text>
</comment>
<feature type="region of interest" description="Disordered" evidence="5">
    <location>
        <begin position="1471"/>
        <end position="1509"/>
    </location>
</feature>
<dbReference type="Gene3D" id="1.20.58.1540">
    <property type="entry name" value="Actin interacting protein 3, C-terminal domain"/>
    <property type="match status" value="1"/>
</dbReference>
<feature type="region of interest" description="Disordered" evidence="5">
    <location>
        <begin position="617"/>
        <end position="667"/>
    </location>
</feature>
<dbReference type="SUPFAM" id="SSF52151">
    <property type="entry name" value="FabD/lysophospholipase-like"/>
    <property type="match status" value="1"/>
</dbReference>
<dbReference type="Pfam" id="PF23153">
    <property type="entry name" value="Aip3p_Bud6_N"/>
    <property type="match status" value="1"/>
</dbReference>